<accession>A0A3T0IIL6</accession>
<gene>
    <name evidence="1" type="ORF">SBP1_gp074</name>
</gene>
<dbReference type="Proteomes" id="UP000290131">
    <property type="component" value="Segment"/>
</dbReference>
<evidence type="ECO:0000313" key="1">
    <source>
        <dbReference type="EMBL" id="AZU99666.1"/>
    </source>
</evidence>
<keyword evidence="2" id="KW-1185">Reference proteome</keyword>
<dbReference type="EMBL" id="MK301608">
    <property type="protein sequence ID" value="AZU99666.1"/>
    <property type="molecule type" value="Genomic_DNA"/>
</dbReference>
<organism evidence="1">
    <name type="scientific">Vibrio virus vB_VspP_SBP1</name>
    <dbReference type="NCBI Taxonomy" id="2500581"/>
    <lineage>
        <taxon>Viruses</taxon>
        <taxon>Duplodnaviria</taxon>
        <taxon>Heunggongvirae</taxon>
        <taxon>Uroviricota</taxon>
        <taxon>Caudoviricetes</taxon>
        <taxon>Schitoviridae</taxon>
        <taxon>Electravirus</taxon>
        <taxon>Electravirus Sbp1</taxon>
    </lineage>
</organism>
<protein>
    <submittedName>
        <fullName evidence="1">Uncharacterized protein</fullName>
    </submittedName>
</protein>
<proteinExistence type="predicted"/>
<sequence>MAGENSIQQHNQHPELDDVWKKYNEAPDAWLRARMENGFNLPPTATQKRMDMLKTILTLRTIGVLKAPT</sequence>
<name>A0A3T0IIL6_9CAUD</name>
<evidence type="ECO:0000313" key="2">
    <source>
        <dbReference type="Proteomes" id="UP000290131"/>
    </source>
</evidence>
<reference evidence="1" key="1">
    <citation type="submission" date="2018-12" db="EMBL/GenBank/DDBJ databases">
        <title>Characterization of a N4-like bacteriophage infecting a coral-derived Vibrio strain.</title>
        <authorList>
            <person name="Huang S."/>
        </authorList>
    </citation>
    <scope>NUCLEOTIDE SEQUENCE [LARGE SCALE GENOMIC DNA]</scope>
</reference>